<dbReference type="SUPFAM" id="SSF117281">
    <property type="entry name" value="Kelch motif"/>
    <property type="match status" value="1"/>
</dbReference>
<proteinExistence type="predicted"/>
<sequence>MILFGGVNGTGPSVGSISILDVASMKWTSGTDAPAPEARAEMACSVAGDNFVAWGGYKVQNTTVWVSMSTAPLVYNLKTGQWTDKFIRIPITNTTDEGAGGGKGGSGGDESGTEMGSGGEDQSAGGGEVVGDGGGGGTSNNIAAIGGGASGGMVVIVAIAIFVIRRRRQHKETEGFEMAPKNPVMSSKDNPGDRPDGYTKGKPNQQQDLKTRSTNPQNTSKIKLQEVLKTTSNSYNINKDMEDTPPDAKATTHSSTQPRLGPCLHQLHELLMV</sequence>
<evidence type="ECO:0000256" key="1">
    <source>
        <dbReference type="SAM" id="MobiDB-lite"/>
    </source>
</evidence>
<organism evidence="3 4">
    <name type="scientific">Mortierella hygrophila</name>
    <dbReference type="NCBI Taxonomy" id="979708"/>
    <lineage>
        <taxon>Eukaryota</taxon>
        <taxon>Fungi</taxon>
        <taxon>Fungi incertae sedis</taxon>
        <taxon>Mucoromycota</taxon>
        <taxon>Mortierellomycotina</taxon>
        <taxon>Mortierellomycetes</taxon>
        <taxon>Mortierellales</taxon>
        <taxon>Mortierellaceae</taxon>
        <taxon>Mortierella</taxon>
    </lineage>
</organism>
<dbReference type="AlphaFoldDB" id="A0A9P6F2U8"/>
<evidence type="ECO:0000256" key="2">
    <source>
        <dbReference type="SAM" id="Phobius"/>
    </source>
</evidence>
<dbReference type="Proteomes" id="UP000723463">
    <property type="component" value="Unassembled WGS sequence"/>
</dbReference>
<accession>A0A9P6F2U8</accession>
<gene>
    <name evidence="3" type="ORF">EC957_003392</name>
</gene>
<keyword evidence="2" id="KW-0472">Membrane</keyword>
<keyword evidence="2" id="KW-0812">Transmembrane</keyword>
<feature type="region of interest" description="Disordered" evidence="1">
    <location>
        <begin position="173"/>
        <end position="260"/>
    </location>
</feature>
<keyword evidence="4" id="KW-1185">Reference proteome</keyword>
<dbReference type="EMBL" id="JAAAXW010000177">
    <property type="protein sequence ID" value="KAF9541111.1"/>
    <property type="molecule type" value="Genomic_DNA"/>
</dbReference>
<reference evidence="3" key="1">
    <citation type="journal article" date="2020" name="Fungal Divers.">
        <title>Resolving the Mortierellaceae phylogeny through synthesis of multi-gene phylogenetics and phylogenomics.</title>
        <authorList>
            <person name="Vandepol N."/>
            <person name="Liber J."/>
            <person name="Desiro A."/>
            <person name="Na H."/>
            <person name="Kennedy M."/>
            <person name="Barry K."/>
            <person name="Grigoriev I.V."/>
            <person name="Miller A.N."/>
            <person name="O'Donnell K."/>
            <person name="Stajich J.E."/>
            <person name="Bonito G."/>
        </authorList>
    </citation>
    <scope>NUCLEOTIDE SEQUENCE</scope>
    <source>
        <strain evidence="3">NRRL 2591</strain>
    </source>
</reference>
<dbReference type="InterPro" id="IPR015915">
    <property type="entry name" value="Kelch-typ_b-propeller"/>
</dbReference>
<evidence type="ECO:0000313" key="4">
    <source>
        <dbReference type="Proteomes" id="UP000723463"/>
    </source>
</evidence>
<dbReference type="Gene3D" id="2.120.10.80">
    <property type="entry name" value="Kelch-type beta propeller"/>
    <property type="match status" value="1"/>
</dbReference>
<feature type="compositionally biased region" description="Gly residues" evidence="1">
    <location>
        <begin position="98"/>
        <end position="134"/>
    </location>
</feature>
<comment type="caution">
    <text evidence="3">The sequence shown here is derived from an EMBL/GenBank/DDBJ whole genome shotgun (WGS) entry which is preliminary data.</text>
</comment>
<protein>
    <submittedName>
        <fullName evidence="3">Uncharacterized protein</fullName>
    </submittedName>
</protein>
<evidence type="ECO:0000313" key="3">
    <source>
        <dbReference type="EMBL" id="KAF9541111.1"/>
    </source>
</evidence>
<keyword evidence="2" id="KW-1133">Transmembrane helix</keyword>
<name>A0A9P6F2U8_9FUNG</name>
<feature type="compositionally biased region" description="Polar residues" evidence="1">
    <location>
        <begin position="202"/>
        <end position="237"/>
    </location>
</feature>
<feature type="transmembrane region" description="Helical" evidence="2">
    <location>
        <begin position="142"/>
        <end position="164"/>
    </location>
</feature>
<feature type="compositionally biased region" description="Basic and acidic residues" evidence="1">
    <location>
        <begin position="190"/>
        <end position="199"/>
    </location>
</feature>
<feature type="region of interest" description="Disordered" evidence="1">
    <location>
        <begin position="92"/>
        <end position="134"/>
    </location>
</feature>